<dbReference type="Proteomes" id="UP000295351">
    <property type="component" value="Unassembled WGS sequence"/>
</dbReference>
<evidence type="ECO:0000259" key="4">
    <source>
        <dbReference type="Pfam" id="PF25954"/>
    </source>
</evidence>
<dbReference type="PANTHER" id="PTHR30469:SF15">
    <property type="entry name" value="HLYD FAMILY OF SECRETION PROTEINS"/>
    <property type="match status" value="1"/>
</dbReference>
<evidence type="ECO:0000256" key="3">
    <source>
        <dbReference type="SAM" id="SignalP"/>
    </source>
</evidence>
<evidence type="ECO:0000313" key="6">
    <source>
        <dbReference type="Proteomes" id="UP000295351"/>
    </source>
</evidence>
<dbReference type="SUPFAM" id="SSF111369">
    <property type="entry name" value="HlyD-like secretion proteins"/>
    <property type="match status" value="1"/>
</dbReference>
<comment type="similarity">
    <text evidence="1">Belongs to the membrane fusion protein (MFP) (TC 8.A.1) family.</text>
</comment>
<dbReference type="InterPro" id="IPR058792">
    <property type="entry name" value="Beta-barrel_RND_2"/>
</dbReference>
<evidence type="ECO:0000313" key="5">
    <source>
        <dbReference type="EMBL" id="TCN44987.1"/>
    </source>
</evidence>
<feature type="domain" description="CusB-like beta-barrel" evidence="4">
    <location>
        <begin position="218"/>
        <end position="287"/>
    </location>
</feature>
<dbReference type="Gene3D" id="2.40.30.170">
    <property type="match status" value="1"/>
</dbReference>
<sequence>MFARNKAWSSAAGAVWLLITVATSGSQAAWAQTADASSPPLELAGVDVTRVEPRDIASDVRISGSLAPIRRSTLAARVASTIVELPVKVGDVVRKGDLLVRFDTRALESTLTVRRASAEALAAQLQLAESVLRRTTSLGQSGASTEAATLEAEANVANLAAQLRSKQAEIADAERDLADAQVRAVFDGVVASRPVEQDQTVALNTELLTIVDLSRMEVDAGVPTSRIPMVRVGQPVELTVEGFADRTFSGAVTRISPTAVAGSRAVRVFLAIDNNDRTLKGGMFTTGILKVDERKGVIALPNAAIRQDQTGSFVLKVTEGVLRRQPVVLGTAWTDRGLVAVSGLETGDVVVSAPLPALEAGMPVVVEGL</sequence>
<reference evidence="5 6" key="1">
    <citation type="submission" date="2019-03" db="EMBL/GenBank/DDBJ databases">
        <title>Genomic Encyclopedia of Type Strains, Phase IV (KMG-IV): sequencing the most valuable type-strain genomes for metagenomic binning, comparative biology and taxonomic classification.</title>
        <authorList>
            <person name="Goeker M."/>
        </authorList>
    </citation>
    <scope>NUCLEOTIDE SEQUENCE [LARGE SCALE GENOMIC DNA]</scope>
    <source>
        <strain evidence="5 6">DSM 18401</strain>
    </source>
</reference>
<gene>
    <name evidence="5" type="ORF">EV665_108127</name>
</gene>
<evidence type="ECO:0000256" key="2">
    <source>
        <dbReference type="SAM" id="Coils"/>
    </source>
</evidence>
<dbReference type="AlphaFoldDB" id="A0A4R2CUC3"/>
<dbReference type="PANTHER" id="PTHR30469">
    <property type="entry name" value="MULTIDRUG RESISTANCE PROTEIN MDTA"/>
    <property type="match status" value="1"/>
</dbReference>
<dbReference type="Pfam" id="PF25954">
    <property type="entry name" value="Beta-barrel_RND_2"/>
    <property type="match status" value="1"/>
</dbReference>
<dbReference type="InterPro" id="IPR006143">
    <property type="entry name" value="RND_pump_MFP"/>
</dbReference>
<feature type="signal peptide" evidence="3">
    <location>
        <begin position="1"/>
        <end position="28"/>
    </location>
</feature>
<dbReference type="NCBIfam" id="TIGR01730">
    <property type="entry name" value="RND_mfp"/>
    <property type="match status" value="1"/>
</dbReference>
<dbReference type="GO" id="GO:0015562">
    <property type="term" value="F:efflux transmembrane transporter activity"/>
    <property type="evidence" value="ECO:0007669"/>
    <property type="project" value="TreeGrafter"/>
</dbReference>
<name>A0A4R2CUC3_SHIGR</name>
<dbReference type="EMBL" id="SLVX01000008">
    <property type="protein sequence ID" value="TCN44987.1"/>
    <property type="molecule type" value="Genomic_DNA"/>
</dbReference>
<accession>A0A4R2CUC3</accession>
<evidence type="ECO:0000256" key="1">
    <source>
        <dbReference type="ARBA" id="ARBA00009477"/>
    </source>
</evidence>
<organism evidence="5 6">
    <name type="scientific">Shinella granuli</name>
    <dbReference type="NCBI Taxonomy" id="323621"/>
    <lineage>
        <taxon>Bacteria</taxon>
        <taxon>Pseudomonadati</taxon>
        <taxon>Pseudomonadota</taxon>
        <taxon>Alphaproteobacteria</taxon>
        <taxon>Hyphomicrobiales</taxon>
        <taxon>Rhizobiaceae</taxon>
        <taxon>Shinella</taxon>
    </lineage>
</organism>
<dbReference type="RefSeq" id="WP_133034697.1">
    <property type="nucleotide sequence ID" value="NZ_BAABEI010000003.1"/>
</dbReference>
<dbReference type="FunFam" id="2.40.30.170:FF:000010">
    <property type="entry name" value="Efflux RND transporter periplasmic adaptor subunit"/>
    <property type="match status" value="1"/>
</dbReference>
<comment type="caution">
    <text evidence="5">The sequence shown here is derived from an EMBL/GenBank/DDBJ whole genome shotgun (WGS) entry which is preliminary data.</text>
</comment>
<keyword evidence="2" id="KW-0175">Coiled coil</keyword>
<feature type="chain" id="PRO_5020288530" evidence="3">
    <location>
        <begin position="29"/>
        <end position="369"/>
    </location>
</feature>
<protein>
    <submittedName>
        <fullName evidence="5">Nodulation-related efflux transporter subunit NolF</fullName>
    </submittedName>
</protein>
<dbReference type="Gene3D" id="2.40.420.20">
    <property type="match status" value="1"/>
</dbReference>
<feature type="coiled-coil region" evidence="2">
    <location>
        <begin position="149"/>
        <end position="183"/>
    </location>
</feature>
<dbReference type="Gene3D" id="2.40.50.100">
    <property type="match status" value="1"/>
</dbReference>
<dbReference type="GO" id="GO:1990281">
    <property type="term" value="C:efflux pump complex"/>
    <property type="evidence" value="ECO:0007669"/>
    <property type="project" value="TreeGrafter"/>
</dbReference>
<keyword evidence="6" id="KW-1185">Reference proteome</keyword>
<keyword evidence="3" id="KW-0732">Signal</keyword>
<proteinExistence type="inferred from homology"/>